<comment type="function">
    <text evidence="6">Thiol-specific peroxidase that catalyzes the reduction of hydrogen peroxide and organic hydroperoxides to water and alcohols, respectively. Plays a role in cell protection against oxidative stress by detoxifying peroxides.</text>
</comment>
<evidence type="ECO:0000313" key="9">
    <source>
        <dbReference type="Proteomes" id="UP001238450"/>
    </source>
</evidence>
<name>A0AAJ1TFM8_9BACL</name>
<feature type="active site" description="Cysteine sulfenic acid (-SOH) intermediate" evidence="6">
    <location>
        <position position="65"/>
    </location>
</feature>
<evidence type="ECO:0000256" key="1">
    <source>
        <dbReference type="ARBA" id="ARBA00022559"/>
    </source>
</evidence>
<dbReference type="PROSITE" id="PS01265">
    <property type="entry name" value="TPX"/>
    <property type="match status" value="1"/>
</dbReference>
<comment type="subunit">
    <text evidence="6">Homodimer.</text>
</comment>
<dbReference type="GO" id="GO:0008379">
    <property type="term" value="F:thioredoxin peroxidase activity"/>
    <property type="evidence" value="ECO:0007669"/>
    <property type="project" value="UniProtKB-UniRule"/>
</dbReference>
<dbReference type="NCBIfam" id="NF001808">
    <property type="entry name" value="PRK00522.1"/>
    <property type="match status" value="1"/>
</dbReference>
<evidence type="ECO:0000259" key="7">
    <source>
        <dbReference type="PROSITE" id="PS51352"/>
    </source>
</evidence>
<dbReference type="InterPro" id="IPR018219">
    <property type="entry name" value="Tpx_CS"/>
</dbReference>
<gene>
    <name evidence="6" type="primary">tpx</name>
    <name evidence="8" type="ORF">J2Z48_000325</name>
</gene>
<evidence type="ECO:0000256" key="3">
    <source>
        <dbReference type="ARBA" id="ARBA00023002"/>
    </source>
</evidence>
<comment type="catalytic activity">
    <reaction evidence="6">
        <text>a hydroperoxide + [thioredoxin]-dithiol = an alcohol + [thioredoxin]-disulfide + H2O</text>
        <dbReference type="Rhea" id="RHEA:62620"/>
        <dbReference type="Rhea" id="RHEA-COMP:10698"/>
        <dbReference type="Rhea" id="RHEA-COMP:10700"/>
        <dbReference type="ChEBI" id="CHEBI:15377"/>
        <dbReference type="ChEBI" id="CHEBI:29950"/>
        <dbReference type="ChEBI" id="CHEBI:30879"/>
        <dbReference type="ChEBI" id="CHEBI:35924"/>
        <dbReference type="ChEBI" id="CHEBI:50058"/>
        <dbReference type="EC" id="1.11.1.24"/>
    </reaction>
</comment>
<evidence type="ECO:0000256" key="6">
    <source>
        <dbReference type="HAMAP-Rule" id="MF_00269"/>
    </source>
</evidence>
<dbReference type="Gene3D" id="3.40.30.10">
    <property type="entry name" value="Glutaredoxin"/>
    <property type="match status" value="1"/>
</dbReference>
<dbReference type="HAMAP" id="MF_00269">
    <property type="entry name" value="Tpx"/>
    <property type="match status" value="1"/>
</dbReference>
<dbReference type="RefSeq" id="WP_307250346.1">
    <property type="nucleotide sequence ID" value="NZ_JAUSUV010000001.1"/>
</dbReference>
<comment type="caution">
    <text evidence="8">The sequence shown here is derived from an EMBL/GenBank/DDBJ whole genome shotgun (WGS) entry which is preliminary data.</text>
</comment>
<dbReference type="PANTHER" id="PTHR43110:SF1">
    <property type="entry name" value="THIOL PEROXIDASE"/>
    <property type="match status" value="1"/>
</dbReference>
<dbReference type="InterPro" id="IPR050455">
    <property type="entry name" value="Tpx_Peroxidase_subfamily"/>
</dbReference>
<dbReference type="CDD" id="cd03014">
    <property type="entry name" value="PRX_Atyp2cys"/>
    <property type="match status" value="1"/>
</dbReference>
<accession>A0AAJ1TFM8</accession>
<dbReference type="InterPro" id="IPR002065">
    <property type="entry name" value="TPX"/>
</dbReference>
<dbReference type="PANTHER" id="PTHR43110">
    <property type="entry name" value="THIOL PEROXIDASE"/>
    <property type="match status" value="1"/>
</dbReference>
<evidence type="ECO:0000256" key="5">
    <source>
        <dbReference type="ARBA" id="ARBA00023284"/>
    </source>
</evidence>
<dbReference type="InterPro" id="IPR013766">
    <property type="entry name" value="Thioredoxin_domain"/>
</dbReference>
<dbReference type="Proteomes" id="UP001238450">
    <property type="component" value="Unassembled WGS sequence"/>
</dbReference>
<reference evidence="8 9" key="1">
    <citation type="submission" date="2023-07" db="EMBL/GenBank/DDBJ databases">
        <title>Genomic Encyclopedia of Type Strains, Phase IV (KMG-IV): sequencing the most valuable type-strain genomes for metagenomic binning, comparative biology and taxonomic classification.</title>
        <authorList>
            <person name="Goeker M."/>
        </authorList>
    </citation>
    <scope>NUCLEOTIDE SEQUENCE [LARGE SCALE GENOMIC DNA]</scope>
    <source>
        <strain evidence="8 9">DSM 46876</strain>
    </source>
</reference>
<keyword evidence="9" id="KW-1185">Reference proteome</keyword>
<feature type="disulfide bond" description="Redox-active" evidence="6">
    <location>
        <begin position="65"/>
        <end position="99"/>
    </location>
</feature>
<dbReference type="EC" id="1.11.1.24" evidence="6"/>
<dbReference type="SUPFAM" id="SSF52833">
    <property type="entry name" value="Thioredoxin-like"/>
    <property type="match status" value="1"/>
</dbReference>
<evidence type="ECO:0000256" key="4">
    <source>
        <dbReference type="ARBA" id="ARBA00023157"/>
    </source>
</evidence>
<dbReference type="InterPro" id="IPR036249">
    <property type="entry name" value="Thioredoxin-like_sf"/>
</dbReference>
<dbReference type="EMBL" id="JAUSUV010000001">
    <property type="protein sequence ID" value="MDQ0416167.1"/>
    <property type="molecule type" value="Genomic_DNA"/>
</dbReference>
<keyword evidence="1 6" id="KW-0575">Peroxidase</keyword>
<evidence type="ECO:0000256" key="2">
    <source>
        <dbReference type="ARBA" id="ARBA00022862"/>
    </source>
</evidence>
<comment type="similarity">
    <text evidence="6">Belongs to the peroxiredoxin family. Tpx subfamily.</text>
</comment>
<organism evidence="8 9">
    <name type="scientific">Croceifilum oryzae</name>
    <dbReference type="NCBI Taxonomy" id="1553429"/>
    <lineage>
        <taxon>Bacteria</taxon>
        <taxon>Bacillati</taxon>
        <taxon>Bacillota</taxon>
        <taxon>Bacilli</taxon>
        <taxon>Bacillales</taxon>
        <taxon>Thermoactinomycetaceae</taxon>
        <taxon>Croceifilum</taxon>
    </lineage>
</organism>
<dbReference type="Pfam" id="PF08534">
    <property type="entry name" value="Redoxin"/>
    <property type="match status" value="1"/>
</dbReference>
<evidence type="ECO:0000313" key="8">
    <source>
        <dbReference type="EMBL" id="MDQ0416167.1"/>
    </source>
</evidence>
<keyword evidence="2 6" id="KW-0049">Antioxidant</keyword>
<keyword evidence="4 6" id="KW-1015">Disulfide bond</keyword>
<dbReference type="PROSITE" id="PS51352">
    <property type="entry name" value="THIOREDOXIN_2"/>
    <property type="match status" value="1"/>
</dbReference>
<proteinExistence type="inferred from homology"/>
<dbReference type="AlphaFoldDB" id="A0AAJ1TFM8"/>
<feature type="domain" description="Thioredoxin" evidence="7">
    <location>
        <begin position="23"/>
        <end position="169"/>
    </location>
</feature>
<dbReference type="InterPro" id="IPR013740">
    <property type="entry name" value="Redoxin"/>
</dbReference>
<keyword evidence="5 6" id="KW-0676">Redox-active center</keyword>
<protein>
    <recommendedName>
        <fullName evidence="6">Thiol peroxidase</fullName>
        <shortName evidence="6">Tpx</shortName>
        <ecNumber evidence="6">1.11.1.24</ecNumber>
    </recommendedName>
    <alternativeName>
        <fullName evidence="6">Peroxiredoxin tpx</fullName>
        <shortName evidence="6">Prx</shortName>
    </alternativeName>
    <alternativeName>
        <fullName evidence="6">Thioredoxin peroxidase</fullName>
    </alternativeName>
    <alternativeName>
        <fullName evidence="6">Thioredoxin-dependent peroxiredoxin</fullName>
    </alternativeName>
</protein>
<sequence length="171" mass="18320">MAQERHGAITFKGGPVTLVGPEVKVGEQAPDFTVLANDLSPVTLASSAGQVRLISVVPSVDTGVCDAQTRRFNEAAAKLDNAVVLTVSMDLPFAQKRWCAAAGIDQVQTVSDHRDASFGTAYGMLIKELRLLARGVFVVDRNDKVTYVEYVSEATDHPNYEAAIEAAKKAL</sequence>
<comment type="miscellaneous">
    <text evidence="6">The active site is a conserved redox-active cysteine residue, the peroxidatic cysteine (C(P)), which makes the nucleophilic attack on the peroxide substrate. The peroxide oxidizes the C(P)-SH to cysteine sulfenic acid (C(P)-SOH), which then reacts with another cysteine residue, the resolving cysteine (C(R)), to form a disulfide bridge. The disulfide is subsequently reduced by an appropriate electron donor to complete the catalytic cycle. In this atypical 2-Cys peroxiredoxin, C(R) is present in the same subunit to form an intramolecular disulfide. The disulfide is subsequently reduced by thioredoxin.</text>
</comment>
<keyword evidence="3 6" id="KW-0560">Oxidoreductase</keyword>